<keyword evidence="2" id="KW-1185">Reference proteome</keyword>
<dbReference type="OrthoDB" id="9813383at2"/>
<protein>
    <submittedName>
        <fullName evidence="1">Putative glutamine amidotransferase</fullName>
    </submittedName>
</protein>
<name>A0A285PGQ5_9HYPH</name>
<dbReference type="GO" id="GO:0005829">
    <property type="term" value="C:cytosol"/>
    <property type="evidence" value="ECO:0007669"/>
    <property type="project" value="TreeGrafter"/>
</dbReference>
<dbReference type="InterPro" id="IPR029062">
    <property type="entry name" value="Class_I_gatase-like"/>
</dbReference>
<dbReference type="InterPro" id="IPR044668">
    <property type="entry name" value="PuuD-like"/>
</dbReference>
<evidence type="ECO:0000313" key="1">
    <source>
        <dbReference type="EMBL" id="SNZ20437.1"/>
    </source>
</evidence>
<dbReference type="CDD" id="cd01745">
    <property type="entry name" value="GATase1_2"/>
    <property type="match status" value="1"/>
</dbReference>
<dbReference type="GO" id="GO:0006598">
    <property type="term" value="P:polyamine catabolic process"/>
    <property type="evidence" value="ECO:0007669"/>
    <property type="project" value="TreeGrafter"/>
</dbReference>
<dbReference type="RefSeq" id="WP_097154781.1">
    <property type="nucleotide sequence ID" value="NZ_OBEL01000004.1"/>
</dbReference>
<dbReference type="Proteomes" id="UP000219439">
    <property type="component" value="Unassembled WGS sequence"/>
</dbReference>
<proteinExistence type="predicted"/>
<accession>A0A285PGQ5</accession>
<dbReference type="PANTHER" id="PTHR43235:SF1">
    <property type="entry name" value="GLUTAMINE AMIDOTRANSFERASE PB2B2.05-RELATED"/>
    <property type="match status" value="1"/>
</dbReference>
<reference evidence="1 2" key="1">
    <citation type="submission" date="2017-09" db="EMBL/GenBank/DDBJ databases">
        <authorList>
            <person name="Ehlers B."/>
            <person name="Leendertz F.H."/>
        </authorList>
    </citation>
    <scope>NUCLEOTIDE SEQUENCE [LARGE SCALE GENOMIC DNA]</scope>
    <source>
        <strain evidence="1 2">DSM 18289</strain>
    </source>
</reference>
<gene>
    <name evidence="1" type="ORF">SAMN06265368_3540</name>
</gene>
<keyword evidence="1" id="KW-0315">Glutamine amidotransferase</keyword>
<dbReference type="PANTHER" id="PTHR43235">
    <property type="entry name" value="GLUTAMINE AMIDOTRANSFERASE PB2B2.05-RELATED"/>
    <property type="match status" value="1"/>
</dbReference>
<dbReference type="GO" id="GO:0033969">
    <property type="term" value="F:gamma-glutamyl-gamma-aminobutyrate hydrolase activity"/>
    <property type="evidence" value="ECO:0007669"/>
    <property type="project" value="TreeGrafter"/>
</dbReference>
<dbReference type="SUPFAM" id="SSF52317">
    <property type="entry name" value="Class I glutamine amidotransferase-like"/>
    <property type="match status" value="1"/>
</dbReference>
<dbReference type="AlphaFoldDB" id="A0A285PGQ5"/>
<keyword evidence="1" id="KW-0808">Transferase</keyword>
<organism evidence="1 2">
    <name type="scientific">Cohaesibacter gelatinilyticus</name>
    <dbReference type="NCBI Taxonomy" id="372072"/>
    <lineage>
        <taxon>Bacteria</taxon>
        <taxon>Pseudomonadati</taxon>
        <taxon>Pseudomonadota</taxon>
        <taxon>Alphaproteobacteria</taxon>
        <taxon>Hyphomicrobiales</taxon>
        <taxon>Cohaesibacteraceae</taxon>
    </lineage>
</organism>
<dbReference type="Pfam" id="PF07722">
    <property type="entry name" value="Peptidase_C26"/>
    <property type="match status" value="1"/>
</dbReference>
<dbReference type="InterPro" id="IPR011697">
    <property type="entry name" value="Peptidase_C26"/>
</dbReference>
<dbReference type="PROSITE" id="PS51273">
    <property type="entry name" value="GATASE_TYPE_1"/>
    <property type="match status" value="1"/>
</dbReference>
<evidence type="ECO:0000313" key="2">
    <source>
        <dbReference type="Proteomes" id="UP000219439"/>
    </source>
</evidence>
<dbReference type="Gene3D" id="3.40.50.880">
    <property type="match status" value="1"/>
</dbReference>
<dbReference type="EMBL" id="OBEL01000004">
    <property type="protein sequence ID" value="SNZ20437.1"/>
    <property type="molecule type" value="Genomic_DNA"/>
</dbReference>
<dbReference type="GO" id="GO:0016740">
    <property type="term" value="F:transferase activity"/>
    <property type="evidence" value="ECO:0007669"/>
    <property type="project" value="UniProtKB-KW"/>
</dbReference>
<sequence length="258" mass="27819">MGGSAPIVGILATSTSDAGLDAQIIDDKYLLAAMEVIDAVPLILPTLFGKKEFERILPMLDGVILTGDASNLQPSLYGAGGDEKSHGPFDTKRDSSAFELIQLAFDRDVPLLGICRGMQEMNVVLGGTMRNDVNENKAFDRHHPTDYSQPPNQRYGAAHELKLEAYGLLAEILGPGSHSVNSLHEQAVETLAPALMLDAISEDGLIEAFHHPDKRFFLGLQWHAEFAAKDNEISSAIFTAFSKAMASKNQSLTALAKG</sequence>